<dbReference type="Proteomes" id="UP000578531">
    <property type="component" value="Unassembled WGS sequence"/>
</dbReference>
<dbReference type="Pfam" id="PF01135">
    <property type="entry name" value="PCMT"/>
    <property type="match status" value="1"/>
</dbReference>
<evidence type="ECO:0000313" key="1">
    <source>
        <dbReference type="EMBL" id="KAF6238682.1"/>
    </source>
</evidence>
<evidence type="ECO:0008006" key="3">
    <source>
        <dbReference type="Google" id="ProtNLM"/>
    </source>
</evidence>
<gene>
    <name evidence="1" type="ORF">HO173_003188</name>
</gene>
<keyword evidence="2" id="KW-1185">Reference proteome</keyword>
<dbReference type="Gene3D" id="3.40.50.150">
    <property type="entry name" value="Vaccinia Virus protein VP39"/>
    <property type="match status" value="1"/>
</dbReference>
<dbReference type="SUPFAM" id="SSF53335">
    <property type="entry name" value="S-adenosyl-L-methionine-dependent methyltransferases"/>
    <property type="match status" value="1"/>
</dbReference>
<accession>A0A8H6G1F6</accession>
<dbReference type="EMBL" id="JACCJC010000008">
    <property type="protein sequence ID" value="KAF6238682.1"/>
    <property type="molecule type" value="Genomic_DNA"/>
</dbReference>
<proteinExistence type="predicted"/>
<dbReference type="AlphaFoldDB" id="A0A8H6G1F6"/>
<evidence type="ECO:0000313" key="2">
    <source>
        <dbReference type="Proteomes" id="UP000578531"/>
    </source>
</evidence>
<dbReference type="CDD" id="cd02440">
    <property type="entry name" value="AdoMet_MTases"/>
    <property type="match status" value="1"/>
</dbReference>
<name>A0A8H6G1F6_9LECA</name>
<protein>
    <recommendedName>
        <fullName evidence="3">Methyltransferase domain-containing protein</fullName>
    </recommendedName>
</protein>
<dbReference type="RefSeq" id="XP_037167981.1">
    <property type="nucleotide sequence ID" value="XM_037305116.1"/>
</dbReference>
<organism evidence="1 2">
    <name type="scientific">Letharia columbiana</name>
    <dbReference type="NCBI Taxonomy" id="112416"/>
    <lineage>
        <taxon>Eukaryota</taxon>
        <taxon>Fungi</taxon>
        <taxon>Dikarya</taxon>
        <taxon>Ascomycota</taxon>
        <taxon>Pezizomycotina</taxon>
        <taxon>Lecanoromycetes</taxon>
        <taxon>OSLEUM clade</taxon>
        <taxon>Lecanoromycetidae</taxon>
        <taxon>Lecanorales</taxon>
        <taxon>Lecanorineae</taxon>
        <taxon>Parmeliaceae</taxon>
        <taxon>Letharia</taxon>
    </lineage>
</organism>
<reference evidence="1 2" key="1">
    <citation type="journal article" date="2020" name="Genomics">
        <title>Complete, high-quality genomes from long-read metagenomic sequencing of two wolf lichen thalli reveals enigmatic genome architecture.</title>
        <authorList>
            <person name="McKenzie S.K."/>
            <person name="Walston R.F."/>
            <person name="Allen J.L."/>
        </authorList>
    </citation>
    <scope>NUCLEOTIDE SEQUENCE [LARGE SCALE GENOMIC DNA]</scope>
    <source>
        <strain evidence="1">WasteWater2</strain>
    </source>
</reference>
<dbReference type="GeneID" id="59284857"/>
<comment type="caution">
    <text evidence="1">The sequence shown here is derived from an EMBL/GenBank/DDBJ whole genome shotgun (WGS) entry which is preliminary data.</text>
</comment>
<dbReference type="OrthoDB" id="6329284at2759"/>
<dbReference type="InterPro" id="IPR029063">
    <property type="entry name" value="SAM-dependent_MTases_sf"/>
</dbReference>
<sequence>MINPSTGLEADIVNATIMPFLDLARLQPGLSVLDLGCGSCEVAVRVKIFLGGSHGLIVGILESHDTMQQARCSLKTFGYANAITLYHGDPIHLNNIPGFDRTSSDSNRPFFDVIFARNLLSNVSPFEREEVLRHWANYKAPGSGRLMVSMSMEVHGSFEIARSVIVDEDGGITSRYHCMIESEWEHGEEAFRTLALSAGLHLSQVQRVGFSAEDSEQWEEIGADLDDMLSLSTQSFEDRGGYDLMSQMQMEVSQGYSKQTSGNRLCRKCGIGWKSRRGWTGWDCV</sequence>